<dbReference type="SMART" id="SM00028">
    <property type="entry name" value="TPR"/>
    <property type="match status" value="6"/>
</dbReference>
<proteinExistence type="predicted"/>
<dbReference type="Proteomes" id="UP000271241">
    <property type="component" value="Unassembled WGS sequence"/>
</dbReference>
<dbReference type="InterPro" id="IPR019734">
    <property type="entry name" value="TPR_rpt"/>
</dbReference>
<feature type="repeat" description="TPR" evidence="2">
    <location>
        <begin position="450"/>
        <end position="483"/>
    </location>
</feature>
<dbReference type="AlphaFoldDB" id="A0A4P9XJ23"/>
<name>A0A4P9XJ23_9FUNG</name>
<dbReference type="PROSITE" id="PS50005">
    <property type="entry name" value="TPR"/>
    <property type="match status" value="1"/>
</dbReference>
<dbReference type="GO" id="GO:0005680">
    <property type="term" value="C:anaphase-promoting complex"/>
    <property type="evidence" value="ECO:0007669"/>
    <property type="project" value="UniProtKB-ARBA"/>
</dbReference>
<evidence type="ECO:0000313" key="3">
    <source>
        <dbReference type="EMBL" id="RKP05735.1"/>
    </source>
</evidence>
<evidence type="ECO:0000313" key="4">
    <source>
        <dbReference type="Proteomes" id="UP000271241"/>
    </source>
</evidence>
<keyword evidence="4" id="KW-1185">Reference proteome</keyword>
<dbReference type="GO" id="GO:0051301">
    <property type="term" value="P:cell division"/>
    <property type="evidence" value="ECO:0007669"/>
    <property type="project" value="TreeGrafter"/>
</dbReference>
<gene>
    <name evidence="3" type="ORF">THASP1DRAFT_32429</name>
</gene>
<dbReference type="STRING" id="78915.A0A4P9XJ23"/>
<dbReference type="PANTHER" id="PTHR12558">
    <property type="entry name" value="CELL DIVISION CYCLE 16,23,27"/>
    <property type="match status" value="1"/>
</dbReference>
<dbReference type="GO" id="GO:0045842">
    <property type="term" value="P:positive regulation of mitotic metaphase/anaphase transition"/>
    <property type="evidence" value="ECO:0007669"/>
    <property type="project" value="TreeGrafter"/>
</dbReference>
<protein>
    <submittedName>
        <fullName evidence="3">Uncharacterized protein</fullName>
    </submittedName>
</protein>
<evidence type="ECO:0000256" key="2">
    <source>
        <dbReference type="PROSITE-ProRule" id="PRU00339"/>
    </source>
</evidence>
<evidence type="ECO:0000256" key="1">
    <source>
        <dbReference type="ARBA" id="ARBA00022803"/>
    </source>
</evidence>
<dbReference type="GO" id="GO:0016567">
    <property type="term" value="P:protein ubiquitination"/>
    <property type="evidence" value="ECO:0007669"/>
    <property type="project" value="TreeGrafter"/>
</dbReference>
<dbReference type="InterPro" id="IPR011990">
    <property type="entry name" value="TPR-like_helical_dom_sf"/>
</dbReference>
<sequence length="640" mass="71623">MELADTYAASAATTMLAQAQQLLDQSLTRSAQLMTSMLLSELQRNNGPSGSSVYAEAQFLFARCLARNEEHRRAMASGVEQTAPFDAPTDLEAIAERSRSLEINSMLAKIYEAQGSQSAAMACYMAILQVQPHAVEASLALLRFGVNIEEVHRMAQLSTSQSHEESRPTNARSAGQLDWAADYLKAEAYTLACDYDNALAKYQQLSRRFPKNSHLLLKVAACQLNRGDTINAYHNFVAVRQLDAKVVEHMDRFAGLVHGQKNAILLNRVAEELINVNERRPEGWVAMAIYCQNRAEFERGLMLADRALALDGSHVEAHCIKGALLQAMDRKTEALLAYRIAYQHQRNPYVYQGLLDAYLSLNNLQPAITYADEAVSRMPRNALVLALAGSVYRHIPGRLDDAKEIIQEALALDPDCHRAIKTQEKIFLMEEKYDEAIDAALKQLPAHNTDSMHCNIAKLYILKNDCHSALDHYSMALSLDPSSVEASEGKEQLEAMLRDTTGGQALGVLGDEDTIEEHEEIYEVHPGSDENDYDESYFDRGEEDGDNYSDHEVADNHPIRGDLRARGYAGGVDEYYPDTYLNELDHPLDSYDLQRLIRREDGMPGEQAADDDVIHIDVDADQDDQLVADNTMRQLRRRRA</sequence>
<accession>A0A4P9XJ23</accession>
<dbReference type="PANTHER" id="PTHR12558:SF36">
    <property type="entry name" value="ANAPHASE-PROMOTING COMPLEX SUBUNIT 7"/>
    <property type="match status" value="1"/>
</dbReference>
<keyword evidence="1 2" id="KW-0802">TPR repeat</keyword>
<dbReference type="Gene3D" id="1.25.40.10">
    <property type="entry name" value="Tetratricopeptide repeat domain"/>
    <property type="match status" value="1"/>
</dbReference>
<dbReference type="EMBL" id="KZ993044">
    <property type="protein sequence ID" value="RKP05735.1"/>
    <property type="molecule type" value="Genomic_DNA"/>
</dbReference>
<dbReference type="SUPFAM" id="SSF48452">
    <property type="entry name" value="TPR-like"/>
    <property type="match status" value="1"/>
</dbReference>
<dbReference type="Pfam" id="PF13181">
    <property type="entry name" value="TPR_8"/>
    <property type="match status" value="1"/>
</dbReference>
<organism evidence="3 4">
    <name type="scientific">Thamnocephalis sphaerospora</name>
    <dbReference type="NCBI Taxonomy" id="78915"/>
    <lineage>
        <taxon>Eukaryota</taxon>
        <taxon>Fungi</taxon>
        <taxon>Fungi incertae sedis</taxon>
        <taxon>Zoopagomycota</taxon>
        <taxon>Zoopagomycotina</taxon>
        <taxon>Zoopagomycetes</taxon>
        <taxon>Zoopagales</taxon>
        <taxon>Sigmoideomycetaceae</taxon>
        <taxon>Thamnocephalis</taxon>
    </lineage>
</organism>
<dbReference type="OrthoDB" id="308440at2759"/>
<reference evidence="4" key="1">
    <citation type="journal article" date="2018" name="Nat. Microbiol.">
        <title>Leveraging single-cell genomics to expand the fungal tree of life.</title>
        <authorList>
            <person name="Ahrendt S.R."/>
            <person name="Quandt C.A."/>
            <person name="Ciobanu D."/>
            <person name="Clum A."/>
            <person name="Salamov A."/>
            <person name="Andreopoulos B."/>
            <person name="Cheng J.F."/>
            <person name="Woyke T."/>
            <person name="Pelin A."/>
            <person name="Henrissat B."/>
            <person name="Reynolds N.K."/>
            <person name="Benny G.L."/>
            <person name="Smith M.E."/>
            <person name="James T.Y."/>
            <person name="Grigoriev I.V."/>
        </authorList>
    </citation>
    <scope>NUCLEOTIDE SEQUENCE [LARGE SCALE GENOMIC DNA]</scope>
    <source>
        <strain evidence="4">RSA 1356</strain>
    </source>
</reference>